<evidence type="ECO:0000313" key="2">
    <source>
        <dbReference type="Proteomes" id="UP000663760"/>
    </source>
</evidence>
<dbReference type="Pfam" id="PF14966">
    <property type="entry name" value="DNA_repr_REX1B"/>
    <property type="match status" value="1"/>
</dbReference>
<dbReference type="Proteomes" id="UP000663760">
    <property type="component" value="Chromosome 1"/>
</dbReference>
<dbReference type="OrthoDB" id="434723at2759"/>
<keyword evidence="2" id="KW-1185">Reference proteome</keyword>
<accession>A0A7I8JXE9</accession>
<sequence length="220" mass="24562">MENCEKTEGKDQDDKVMDVDGSWRSSKLIDVLRSFLGIQQRRAEAYSKLRRGFSEYMVSGGDSTYQELCAEVTAEFSDCSKRVLEMESLLADPDLCRGDLSALLKAVQEQEKHKLRLTAQIQVLKKAGRPSEQLVSHEGCSRGPSEHECVHIRQLTEADGVEDAEADAAYDEALKGAIRGVQEAVTCINEHLEEVRYEIEALKAEQLEELLERSAAVKIG</sequence>
<evidence type="ECO:0000313" key="1">
    <source>
        <dbReference type="EMBL" id="CAA7388437.1"/>
    </source>
</evidence>
<protein>
    <submittedName>
        <fullName evidence="1">Uncharacterized protein</fullName>
    </submittedName>
</protein>
<reference evidence="1" key="1">
    <citation type="submission" date="2020-02" db="EMBL/GenBank/DDBJ databases">
        <authorList>
            <person name="Scholz U."/>
            <person name="Mascher M."/>
            <person name="Fiebig A."/>
        </authorList>
    </citation>
    <scope>NUCLEOTIDE SEQUENCE</scope>
</reference>
<dbReference type="AlphaFoldDB" id="A0A7I8JXE9"/>
<gene>
    <name evidence="1" type="ORF">SI8410_01000670</name>
</gene>
<dbReference type="PANTHER" id="PTHR28309:SF1">
    <property type="entry name" value="REQUIRED FOR EXCISION 1-B DOMAIN-CONTAINING PROTEIN"/>
    <property type="match status" value="1"/>
</dbReference>
<proteinExistence type="predicted"/>
<dbReference type="EMBL" id="LR746264">
    <property type="protein sequence ID" value="CAA7388437.1"/>
    <property type="molecule type" value="Genomic_DNA"/>
</dbReference>
<dbReference type="InterPro" id="IPR039491">
    <property type="entry name" value="REX1-B"/>
</dbReference>
<name>A0A7I8JXE9_SPIIN</name>
<organism evidence="1 2">
    <name type="scientific">Spirodela intermedia</name>
    <name type="common">Intermediate duckweed</name>
    <dbReference type="NCBI Taxonomy" id="51605"/>
    <lineage>
        <taxon>Eukaryota</taxon>
        <taxon>Viridiplantae</taxon>
        <taxon>Streptophyta</taxon>
        <taxon>Embryophyta</taxon>
        <taxon>Tracheophyta</taxon>
        <taxon>Spermatophyta</taxon>
        <taxon>Magnoliopsida</taxon>
        <taxon>Liliopsida</taxon>
        <taxon>Araceae</taxon>
        <taxon>Lemnoideae</taxon>
        <taxon>Spirodela</taxon>
    </lineage>
</organism>
<dbReference type="PANTHER" id="PTHR28309">
    <property type="entry name" value="REQUIRED FOR EXCISION 1-B DOMAIN-CONTAINING PROTEIN"/>
    <property type="match status" value="1"/>
</dbReference>